<dbReference type="FunFam" id="3.30.565.10:FF:000006">
    <property type="entry name" value="Sensor histidine kinase WalK"/>
    <property type="match status" value="1"/>
</dbReference>
<evidence type="ECO:0000256" key="7">
    <source>
        <dbReference type="ARBA" id="ARBA00022777"/>
    </source>
</evidence>
<keyword evidence="9" id="KW-0472">Membrane</keyword>
<dbReference type="SUPFAM" id="SSF55874">
    <property type="entry name" value="ATPase domain of HSP90 chaperone/DNA topoisomerase II/histidine kinase"/>
    <property type="match status" value="1"/>
</dbReference>
<dbReference type="EMBL" id="CP076022">
    <property type="protein sequence ID" value="QWC10010.1"/>
    <property type="molecule type" value="Genomic_DNA"/>
</dbReference>
<keyword evidence="7" id="KW-0418">Kinase</keyword>
<evidence type="ECO:0000256" key="5">
    <source>
        <dbReference type="ARBA" id="ARBA00022553"/>
    </source>
</evidence>
<dbReference type="Gene3D" id="3.30.565.10">
    <property type="entry name" value="Histidine kinase-like ATPase, C-terminal domain"/>
    <property type="match status" value="1"/>
</dbReference>
<dbReference type="InterPro" id="IPR036890">
    <property type="entry name" value="HATPase_C_sf"/>
</dbReference>
<dbReference type="InterPro" id="IPR003661">
    <property type="entry name" value="HisK_dim/P_dom"/>
</dbReference>
<dbReference type="GO" id="GO:0000155">
    <property type="term" value="F:phosphorelay sensor kinase activity"/>
    <property type="evidence" value="ECO:0007669"/>
    <property type="project" value="InterPro"/>
</dbReference>
<dbReference type="InterPro" id="IPR004358">
    <property type="entry name" value="Sig_transdc_His_kin-like_C"/>
</dbReference>
<evidence type="ECO:0000256" key="6">
    <source>
        <dbReference type="ARBA" id="ARBA00022679"/>
    </source>
</evidence>
<dbReference type="GO" id="GO:0006355">
    <property type="term" value="P:regulation of DNA-templated transcription"/>
    <property type="evidence" value="ECO:0007669"/>
    <property type="project" value="InterPro"/>
</dbReference>
<dbReference type="InterPro" id="IPR036097">
    <property type="entry name" value="HisK_dim/P_sf"/>
</dbReference>
<dbReference type="CDD" id="cd00082">
    <property type="entry name" value="HisKA"/>
    <property type="match status" value="1"/>
</dbReference>
<dbReference type="Gene3D" id="3.30.450.20">
    <property type="entry name" value="PAS domain"/>
    <property type="match status" value="2"/>
</dbReference>
<sequence length="553" mass="58575">MPPEPPAEEPGNSGTGVTSTPALQGYEAHFHAAPSGFLVLRPDGTILDVNLTLSRWVGRSRQGLIGTSVLELMPVGDRVVYASFAEPRLAVSGWFEEMAVTFLNAVGERLPALVSGVRSCPAESGAGDSAVDRLTVFSVPKRTLRERELAAALRAAEAAEAARAEAEQLLLEKQRALEEKDRILQENLLESRQREALLETVLNTAQVGLLVVDGEGSPMLANAHFTTHSMRIAGTESTDPTQPAALTDLFTYSAFGADRVTPLAPEQWPIRRAAAGETFSDEVMWLGTGEQQAAVSVSARPVHGGEISGSVLSYSDVTRLVHAVAAQEDFVANVSHELRTPLTSILGYLDLALDEEGLSEQVSGSLTVAQRNAERLLDLVSDLLSVASGNTKMERRTVDLAALVRSGAVSAAPRAVAAGVDLVVEVPATMPACVDPQRMEQVLDNLLSNAVKYSPDGGTVTIRLRREAGALTLEVADTGIGMSPAEQEKVFTKFFRSRRALSSAIPGAGLGLVIARNIMESHGGTLGFSSIPGEGSVFTAVLPEEGQRRGEGA</sequence>
<evidence type="ECO:0000256" key="11">
    <source>
        <dbReference type="SAM" id="MobiDB-lite"/>
    </source>
</evidence>
<dbReference type="RefSeq" id="WP_210227245.1">
    <property type="nucleotide sequence ID" value="NZ_CP076022.1"/>
</dbReference>
<dbReference type="SUPFAM" id="SSF55785">
    <property type="entry name" value="PYP-like sensor domain (PAS domain)"/>
    <property type="match status" value="1"/>
</dbReference>
<dbReference type="Gene3D" id="1.10.287.130">
    <property type="match status" value="1"/>
</dbReference>
<dbReference type="CDD" id="cd00075">
    <property type="entry name" value="HATPase"/>
    <property type="match status" value="1"/>
</dbReference>
<comment type="catalytic activity">
    <reaction evidence="1">
        <text>ATP + protein L-histidine = ADP + protein N-phospho-L-histidine.</text>
        <dbReference type="EC" id="2.7.13.3"/>
    </reaction>
</comment>
<evidence type="ECO:0000313" key="14">
    <source>
        <dbReference type="Proteomes" id="UP000676885"/>
    </source>
</evidence>
<dbReference type="SUPFAM" id="SSF47384">
    <property type="entry name" value="Homodimeric domain of signal transducing histidine kinase"/>
    <property type="match status" value="1"/>
</dbReference>
<evidence type="ECO:0000256" key="4">
    <source>
        <dbReference type="ARBA" id="ARBA00012438"/>
    </source>
</evidence>
<dbReference type="InterPro" id="IPR000014">
    <property type="entry name" value="PAS"/>
</dbReference>
<reference evidence="13 14" key="1">
    <citation type="submission" date="2021-05" db="EMBL/GenBank/DDBJ databases">
        <title>Novel species in genus Arthrobacter.</title>
        <authorList>
            <person name="Zhang G."/>
        </authorList>
    </citation>
    <scope>NUCLEOTIDE SEQUENCE [LARGE SCALE GENOMIC DNA]</scope>
    <source>
        <strain evidence="14">zg-ZUI227</strain>
    </source>
</reference>
<dbReference type="InterPro" id="IPR003594">
    <property type="entry name" value="HATPase_dom"/>
</dbReference>
<dbReference type="GO" id="GO:0005509">
    <property type="term" value="F:calcium ion binding"/>
    <property type="evidence" value="ECO:0007669"/>
    <property type="project" value="UniProtKB-ARBA"/>
</dbReference>
<dbReference type="PANTHER" id="PTHR43711:SF1">
    <property type="entry name" value="HISTIDINE KINASE 1"/>
    <property type="match status" value="1"/>
</dbReference>
<dbReference type="SMART" id="SM00091">
    <property type="entry name" value="PAS"/>
    <property type="match status" value="1"/>
</dbReference>
<dbReference type="Pfam" id="PF00989">
    <property type="entry name" value="PAS"/>
    <property type="match status" value="1"/>
</dbReference>
<protein>
    <recommendedName>
        <fullName evidence="4">histidine kinase</fullName>
        <ecNumber evidence="4">2.7.13.3</ecNumber>
    </recommendedName>
</protein>
<comment type="cofactor">
    <cofactor evidence="2">
        <name>a divalent metal cation</name>
        <dbReference type="ChEBI" id="CHEBI:60240"/>
    </cofactor>
</comment>
<evidence type="ECO:0000259" key="12">
    <source>
        <dbReference type="PROSITE" id="PS50109"/>
    </source>
</evidence>
<dbReference type="CDD" id="cd00130">
    <property type="entry name" value="PAS"/>
    <property type="match status" value="1"/>
</dbReference>
<name>A0A975QZL1_9MICC</name>
<dbReference type="SMART" id="SM00388">
    <property type="entry name" value="HisKA"/>
    <property type="match status" value="1"/>
</dbReference>
<evidence type="ECO:0000256" key="8">
    <source>
        <dbReference type="ARBA" id="ARBA00023012"/>
    </source>
</evidence>
<accession>A0A975QZL1</accession>
<dbReference type="InterPro" id="IPR005467">
    <property type="entry name" value="His_kinase_dom"/>
</dbReference>
<keyword evidence="8" id="KW-0902">Two-component regulatory system</keyword>
<dbReference type="AlphaFoldDB" id="A0A975QZL1"/>
<dbReference type="Pfam" id="PF02518">
    <property type="entry name" value="HATPase_c"/>
    <property type="match status" value="1"/>
</dbReference>
<dbReference type="PROSITE" id="PS50109">
    <property type="entry name" value="HIS_KIN"/>
    <property type="match status" value="1"/>
</dbReference>
<feature type="domain" description="Histidine kinase" evidence="12">
    <location>
        <begin position="333"/>
        <end position="546"/>
    </location>
</feature>
<feature type="region of interest" description="Disordered" evidence="11">
    <location>
        <begin position="1"/>
        <end position="21"/>
    </location>
</feature>
<dbReference type="KEGG" id="ajg:KKR91_16455"/>
<evidence type="ECO:0000256" key="9">
    <source>
        <dbReference type="ARBA" id="ARBA00023136"/>
    </source>
</evidence>
<dbReference type="NCBIfam" id="TIGR00229">
    <property type="entry name" value="sensory_box"/>
    <property type="match status" value="1"/>
</dbReference>
<keyword evidence="14" id="KW-1185">Reference proteome</keyword>
<gene>
    <name evidence="13" type="ORF">KKR91_16455</name>
</gene>
<dbReference type="PRINTS" id="PR00344">
    <property type="entry name" value="BCTRLSENSOR"/>
</dbReference>
<evidence type="ECO:0000256" key="3">
    <source>
        <dbReference type="ARBA" id="ARBA00004236"/>
    </source>
</evidence>
<evidence type="ECO:0000256" key="2">
    <source>
        <dbReference type="ARBA" id="ARBA00001968"/>
    </source>
</evidence>
<organism evidence="13 14">
    <name type="scientific">Arthrobacter jiangjiafuii</name>
    <dbReference type="NCBI Taxonomy" id="2817475"/>
    <lineage>
        <taxon>Bacteria</taxon>
        <taxon>Bacillati</taxon>
        <taxon>Actinomycetota</taxon>
        <taxon>Actinomycetes</taxon>
        <taxon>Micrococcales</taxon>
        <taxon>Micrococcaceae</taxon>
        <taxon>Arthrobacter</taxon>
    </lineage>
</organism>
<dbReference type="SMART" id="SM00387">
    <property type="entry name" value="HATPase_c"/>
    <property type="match status" value="1"/>
</dbReference>
<dbReference type="FunFam" id="1.10.287.130:FF:000001">
    <property type="entry name" value="Two-component sensor histidine kinase"/>
    <property type="match status" value="1"/>
</dbReference>
<dbReference type="InterPro" id="IPR050736">
    <property type="entry name" value="Sensor_HK_Regulatory"/>
</dbReference>
<dbReference type="GO" id="GO:0005886">
    <property type="term" value="C:plasma membrane"/>
    <property type="evidence" value="ECO:0007669"/>
    <property type="project" value="UniProtKB-SubCell"/>
</dbReference>
<dbReference type="Pfam" id="PF00512">
    <property type="entry name" value="HisKA"/>
    <property type="match status" value="1"/>
</dbReference>
<proteinExistence type="predicted"/>
<keyword evidence="6" id="KW-0808">Transferase</keyword>
<dbReference type="EC" id="2.7.13.3" evidence="4"/>
<keyword evidence="10" id="KW-0175">Coiled coil</keyword>
<dbReference type="InterPro" id="IPR035965">
    <property type="entry name" value="PAS-like_dom_sf"/>
</dbReference>
<comment type="subcellular location">
    <subcellularLocation>
        <location evidence="3">Cell membrane</location>
    </subcellularLocation>
</comment>
<dbReference type="Proteomes" id="UP000676885">
    <property type="component" value="Chromosome"/>
</dbReference>
<evidence type="ECO:0000256" key="1">
    <source>
        <dbReference type="ARBA" id="ARBA00000085"/>
    </source>
</evidence>
<dbReference type="InterPro" id="IPR013767">
    <property type="entry name" value="PAS_fold"/>
</dbReference>
<feature type="coiled-coil region" evidence="10">
    <location>
        <begin position="149"/>
        <end position="186"/>
    </location>
</feature>
<keyword evidence="5" id="KW-0597">Phosphoprotein</keyword>
<evidence type="ECO:0000256" key="10">
    <source>
        <dbReference type="SAM" id="Coils"/>
    </source>
</evidence>
<dbReference type="PANTHER" id="PTHR43711">
    <property type="entry name" value="TWO-COMPONENT HISTIDINE KINASE"/>
    <property type="match status" value="1"/>
</dbReference>
<evidence type="ECO:0000313" key="13">
    <source>
        <dbReference type="EMBL" id="QWC10010.1"/>
    </source>
</evidence>